<dbReference type="OrthoDB" id="680581at2"/>
<gene>
    <name evidence="1" type="ORF">PW52_02400</name>
</gene>
<dbReference type="Proteomes" id="UP000032578">
    <property type="component" value="Unassembled WGS sequence"/>
</dbReference>
<dbReference type="AlphaFoldDB" id="A0A0D7WCU2"/>
<proteinExistence type="predicted"/>
<protein>
    <submittedName>
        <fullName evidence="1">Uncharacterized protein</fullName>
    </submittedName>
</protein>
<accession>A0A0D7WCU2</accession>
<sequence>MKSQNNLNDKIRLTTIKIQEEHPELLEYINEIPSTFLCTTQKKVSNKALKRYLDSLDQILKKYSKNTKIQHYENE</sequence>
<comment type="caution">
    <text evidence="1">The sequence shown here is derived from an EMBL/GenBank/DDBJ whole genome shotgun (WGS) entry which is preliminary data.</text>
</comment>
<reference evidence="1 2" key="1">
    <citation type="submission" date="2014-11" db="EMBL/GenBank/DDBJ databases">
        <title>Tamlana sedimentorum sp. nov., isolated from shallow sand sediments of the Sea of Japan.</title>
        <authorList>
            <person name="Romanenko L.A."/>
        </authorList>
    </citation>
    <scope>NUCLEOTIDE SEQUENCE [LARGE SCALE GENOMIC DNA]</scope>
    <source>
        <strain evidence="1 2">JCM 19808</strain>
    </source>
</reference>
<dbReference type="EMBL" id="JTDW01000002">
    <property type="protein sequence ID" value="KJD36523.1"/>
    <property type="molecule type" value="Genomic_DNA"/>
</dbReference>
<dbReference type="PATRIC" id="fig|1435349.4.peg.1184"/>
<keyword evidence="2" id="KW-1185">Reference proteome</keyword>
<name>A0A0D7WCU2_9FLAO</name>
<dbReference type="RefSeq" id="WP_044631337.1">
    <property type="nucleotide sequence ID" value="NZ_JTDW01000002.1"/>
</dbReference>
<organism evidence="1 2">
    <name type="scientific">Neotamlana sedimentorum</name>
    <dbReference type="NCBI Taxonomy" id="1435349"/>
    <lineage>
        <taxon>Bacteria</taxon>
        <taxon>Pseudomonadati</taxon>
        <taxon>Bacteroidota</taxon>
        <taxon>Flavobacteriia</taxon>
        <taxon>Flavobacteriales</taxon>
        <taxon>Flavobacteriaceae</taxon>
        <taxon>Neotamlana</taxon>
    </lineage>
</organism>
<evidence type="ECO:0000313" key="2">
    <source>
        <dbReference type="Proteomes" id="UP000032578"/>
    </source>
</evidence>
<evidence type="ECO:0000313" key="1">
    <source>
        <dbReference type="EMBL" id="KJD36523.1"/>
    </source>
</evidence>